<dbReference type="SUPFAM" id="SSF54373">
    <property type="entry name" value="FAD-linked reductases, C-terminal domain"/>
    <property type="match status" value="1"/>
</dbReference>
<feature type="active site" description="Proton donor" evidence="2">
    <location>
        <position position="519"/>
    </location>
</feature>
<dbReference type="GeneID" id="2874521"/>
<dbReference type="Proteomes" id="UP000000560">
    <property type="component" value="Chromosome VI"/>
</dbReference>
<dbReference type="EMBL" id="BN001306">
    <property type="protein sequence ID" value="CBF84180.1"/>
    <property type="molecule type" value="Genomic_DNA"/>
</dbReference>
<evidence type="ECO:0000256" key="4">
    <source>
        <dbReference type="SAM" id="MobiDB-lite"/>
    </source>
</evidence>
<dbReference type="Pfam" id="PF00732">
    <property type="entry name" value="GMC_oxred_N"/>
    <property type="match status" value="1"/>
</dbReference>
<feature type="domain" description="Glucose-methanol-choline oxidoreductase N-terminal" evidence="6">
    <location>
        <begin position="292"/>
        <end position="306"/>
    </location>
</feature>
<dbReference type="RefSeq" id="XP_660308.1">
    <property type="nucleotide sequence ID" value="XM_655216.1"/>
</dbReference>
<dbReference type="OrthoDB" id="269227at2759"/>
<keyword evidence="3" id="KW-0274">FAD</keyword>
<dbReference type="PANTHER" id="PTHR11552:SF111">
    <property type="entry name" value="GLUCOSE-METHANOL-CHOLINE OXIDOREDUCTASE N-TERMINAL DOMAIN-CONTAINING PROTEIN"/>
    <property type="match status" value="1"/>
</dbReference>
<feature type="binding site" evidence="3">
    <location>
        <position position="255"/>
    </location>
    <ligand>
        <name>FAD</name>
        <dbReference type="ChEBI" id="CHEBI:57692"/>
    </ligand>
</feature>
<dbReference type="Gene3D" id="3.30.560.10">
    <property type="entry name" value="Glucose Oxidase, domain 3"/>
    <property type="match status" value="1"/>
</dbReference>
<dbReference type="InterPro" id="IPR007867">
    <property type="entry name" value="GMC_OxRtase_C"/>
</dbReference>
<gene>
    <name evidence="7" type="ORF">ANIA_02704</name>
</gene>
<keyword evidence="3" id="KW-0285">Flavoprotein</keyword>
<dbReference type="OMA" id="VNGMAYC"/>
<organism evidence="7 8">
    <name type="scientific">Emericella nidulans (strain FGSC A4 / ATCC 38163 / CBS 112.46 / NRRL 194 / M139)</name>
    <name type="common">Aspergillus nidulans</name>
    <dbReference type="NCBI Taxonomy" id="227321"/>
    <lineage>
        <taxon>Eukaryota</taxon>
        <taxon>Fungi</taxon>
        <taxon>Dikarya</taxon>
        <taxon>Ascomycota</taxon>
        <taxon>Pezizomycotina</taxon>
        <taxon>Eurotiomycetes</taxon>
        <taxon>Eurotiomycetidae</taxon>
        <taxon>Eurotiales</taxon>
        <taxon>Aspergillaceae</taxon>
        <taxon>Aspergillus</taxon>
        <taxon>Aspergillus subgen. Nidulantes</taxon>
    </lineage>
</organism>
<sequence>MRLFHLLVTTGISASLTCAANPKSSWSDYVIIGAGPAGYVLAARLSEDPRATVTLLEAGPDGGNDPNIYTPGFAGRLQNTQYSWNYTSQPDPRRGNIPVRFPQGHALGGGTSINFMSYSRGAASVYDQWAEESGIDGLRFDKIIQQFRLSSSLTIPSDIEYEIAANSTVYENGPLKVSYERRNTGTEPFWADALAATVASSAPLIDPTDGRSIGKTIGGPHTINIRTGRRSSAQEAYGPILATRSNVKILTGSEVTKIHIQNRRAVAVNYVSSENRSNHTIWAQREIIVSAGAIGSPKLLMLSGLGPREHLEQLGIAVVRDIPEVGNNLHDHHNAVVMAQIPENITTSFTLRANSTLLAEAEAEYNANGTGYLSQTQTSSWVTERPSDTFLDSINATFHKKLPKDRPILFYQYTTSAMAPNPQNKNVISGYVSLIQPEGHGYIRLASADHRDAPLIFANYWNTDADLALELYGYKQLRRAMASDILSPIVQGELFPGPEVQSDEDLTQAMFASAWPFHHPSGTCSLGKVIDSHFQIPGLIGLRVVDSSVLPSQPTSHMSGPLVNMALSPPLGGEPLSLKARRLSKNSDYVKGVMTIEEYLDRVDPYTSSTLRWPLLFDTKPASPEVTQKLELQREEILNILDAHSFPPRATSALLSKPSRKAVMPRRNQKHSSP</sequence>
<evidence type="ECO:0000313" key="8">
    <source>
        <dbReference type="Proteomes" id="UP000000560"/>
    </source>
</evidence>
<reference evidence="8" key="2">
    <citation type="journal article" date="2009" name="Fungal Genet. Biol.">
        <title>The 2008 update of the Aspergillus nidulans genome annotation: a community effort.</title>
        <authorList>
            <person name="Wortman J.R."/>
            <person name="Gilsenan J.M."/>
            <person name="Joardar V."/>
            <person name="Deegan J."/>
            <person name="Clutterbuck J."/>
            <person name="Andersen M.R."/>
            <person name="Archer D."/>
            <person name="Bencina M."/>
            <person name="Braus G."/>
            <person name="Coutinho P."/>
            <person name="von Dohren H."/>
            <person name="Doonan J."/>
            <person name="Driessen A.J."/>
            <person name="Durek P."/>
            <person name="Espeso E."/>
            <person name="Fekete E."/>
            <person name="Flipphi M."/>
            <person name="Estrada C.G."/>
            <person name="Geysens S."/>
            <person name="Goldman G."/>
            <person name="de Groot P.W."/>
            <person name="Hansen K."/>
            <person name="Harris S.D."/>
            <person name="Heinekamp T."/>
            <person name="Helmstaedt K."/>
            <person name="Henrissat B."/>
            <person name="Hofmann G."/>
            <person name="Homan T."/>
            <person name="Horio T."/>
            <person name="Horiuchi H."/>
            <person name="James S."/>
            <person name="Jones M."/>
            <person name="Karaffa L."/>
            <person name="Karanyi Z."/>
            <person name="Kato M."/>
            <person name="Keller N."/>
            <person name="Kelly D.E."/>
            <person name="Kiel J.A."/>
            <person name="Kim J.M."/>
            <person name="van der Klei I.J."/>
            <person name="Klis F.M."/>
            <person name="Kovalchuk A."/>
            <person name="Krasevec N."/>
            <person name="Kubicek C.P."/>
            <person name="Liu B."/>
            <person name="Maccabe A."/>
            <person name="Meyer V."/>
            <person name="Mirabito P."/>
            <person name="Miskei M."/>
            <person name="Mos M."/>
            <person name="Mullins J."/>
            <person name="Nelson D.R."/>
            <person name="Nielsen J."/>
            <person name="Oakley B.R."/>
            <person name="Osmani S.A."/>
            <person name="Pakula T."/>
            <person name="Paszewski A."/>
            <person name="Paulsen I."/>
            <person name="Pilsyk S."/>
            <person name="Pocsi I."/>
            <person name="Punt P.J."/>
            <person name="Ram A.F."/>
            <person name="Ren Q."/>
            <person name="Robellet X."/>
            <person name="Robson G."/>
            <person name="Seiboth B."/>
            <person name="van Solingen P."/>
            <person name="Specht T."/>
            <person name="Sun J."/>
            <person name="Taheri-Talesh N."/>
            <person name="Takeshita N."/>
            <person name="Ussery D."/>
            <person name="vanKuyk P.A."/>
            <person name="Visser H."/>
            <person name="van de Vondervoort P.J."/>
            <person name="de Vries R.P."/>
            <person name="Walton J."/>
            <person name="Xiang X."/>
            <person name="Xiong Y."/>
            <person name="Zeng A.P."/>
            <person name="Brandt B.W."/>
            <person name="Cornell M.J."/>
            <person name="van den Hondel C.A."/>
            <person name="Visser J."/>
            <person name="Oliver S.G."/>
            <person name="Turner G."/>
        </authorList>
    </citation>
    <scope>GENOME REANNOTATION</scope>
    <source>
        <strain evidence="8">FGSC A4 / ATCC 38163 / CBS 112.46 / NRRL 194 / M139</strain>
    </source>
</reference>
<dbReference type="GO" id="GO:0016491">
    <property type="term" value="F:oxidoreductase activity"/>
    <property type="evidence" value="ECO:0000318"/>
    <property type="project" value="GO_Central"/>
</dbReference>
<evidence type="ECO:0000256" key="5">
    <source>
        <dbReference type="SAM" id="SignalP"/>
    </source>
</evidence>
<protein>
    <recommendedName>
        <fullName evidence="6">Glucose-methanol-choline oxidoreductase N-terminal domain-containing protein</fullName>
    </recommendedName>
</protein>
<dbReference type="KEGG" id="ani:ANIA_02704"/>
<dbReference type="Gene3D" id="3.50.50.60">
    <property type="entry name" value="FAD/NAD(P)-binding domain"/>
    <property type="match status" value="1"/>
</dbReference>
<feature type="signal peptide" evidence="5">
    <location>
        <begin position="1"/>
        <end position="19"/>
    </location>
</feature>
<dbReference type="InterPro" id="IPR036188">
    <property type="entry name" value="FAD/NAD-bd_sf"/>
</dbReference>
<dbReference type="GO" id="GO:0050660">
    <property type="term" value="F:flavin adenine dinucleotide binding"/>
    <property type="evidence" value="ECO:0007669"/>
    <property type="project" value="InterPro"/>
</dbReference>
<proteinExistence type="inferred from homology"/>
<evidence type="ECO:0000259" key="6">
    <source>
        <dbReference type="PROSITE" id="PS00624"/>
    </source>
</evidence>
<feature type="chain" id="PRO_5010190163" description="Glucose-methanol-choline oxidoreductase N-terminal domain-containing protein" evidence="5">
    <location>
        <begin position="20"/>
        <end position="674"/>
    </location>
</feature>
<comment type="cofactor">
    <cofactor evidence="3">
        <name>FAD</name>
        <dbReference type="ChEBI" id="CHEBI:57692"/>
    </cofactor>
</comment>
<evidence type="ECO:0000256" key="1">
    <source>
        <dbReference type="ARBA" id="ARBA00010790"/>
    </source>
</evidence>
<evidence type="ECO:0000256" key="2">
    <source>
        <dbReference type="PIRSR" id="PIRSR000137-1"/>
    </source>
</evidence>
<reference evidence="8" key="1">
    <citation type="journal article" date="2005" name="Nature">
        <title>Sequencing of Aspergillus nidulans and comparative analysis with A. fumigatus and A. oryzae.</title>
        <authorList>
            <person name="Galagan J.E."/>
            <person name="Calvo S.E."/>
            <person name="Cuomo C."/>
            <person name="Ma L.J."/>
            <person name="Wortman J.R."/>
            <person name="Batzoglou S."/>
            <person name="Lee S.I."/>
            <person name="Basturkmen M."/>
            <person name="Spevak C.C."/>
            <person name="Clutterbuck J."/>
            <person name="Kapitonov V."/>
            <person name="Jurka J."/>
            <person name="Scazzocchio C."/>
            <person name="Farman M."/>
            <person name="Butler J."/>
            <person name="Purcell S."/>
            <person name="Harris S."/>
            <person name="Braus G.H."/>
            <person name="Draht O."/>
            <person name="Busch S."/>
            <person name="D'Enfert C."/>
            <person name="Bouchier C."/>
            <person name="Goldman G.H."/>
            <person name="Bell-Pedersen D."/>
            <person name="Griffiths-Jones S."/>
            <person name="Doonan J.H."/>
            <person name="Yu J."/>
            <person name="Vienken K."/>
            <person name="Pain A."/>
            <person name="Freitag M."/>
            <person name="Selker E.U."/>
            <person name="Archer D.B."/>
            <person name="Penalva M.A."/>
            <person name="Oakley B.R."/>
            <person name="Momany M."/>
            <person name="Tanaka T."/>
            <person name="Kumagai T."/>
            <person name="Asai K."/>
            <person name="Machida M."/>
            <person name="Nierman W.C."/>
            <person name="Denning D.W."/>
            <person name="Caddick M."/>
            <person name="Hynes M."/>
            <person name="Paoletti M."/>
            <person name="Fischer R."/>
            <person name="Miller B."/>
            <person name="Dyer P."/>
            <person name="Sachs M.S."/>
            <person name="Osmani S.A."/>
            <person name="Birren B.W."/>
        </authorList>
    </citation>
    <scope>NUCLEOTIDE SEQUENCE [LARGE SCALE GENOMIC DNA]</scope>
    <source>
        <strain evidence="8">FGSC A4 / ATCC 38163 / CBS 112.46 / NRRL 194 / M139</strain>
    </source>
</reference>
<dbReference type="PROSITE" id="PS00624">
    <property type="entry name" value="GMC_OXRED_2"/>
    <property type="match status" value="1"/>
</dbReference>
<keyword evidence="5" id="KW-0732">Signal</keyword>
<evidence type="ECO:0000256" key="3">
    <source>
        <dbReference type="PIRSR" id="PIRSR000137-2"/>
    </source>
</evidence>
<dbReference type="GO" id="GO:0016614">
    <property type="term" value="F:oxidoreductase activity, acting on CH-OH group of donors"/>
    <property type="evidence" value="ECO:0007669"/>
    <property type="project" value="InterPro"/>
</dbReference>
<dbReference type="HOGENOM" id="CLU_002865_6_3_1"/>
<feature type="compositionally biased region" description="Basic residues" evidence="4">
    <location>
        <begin position="658"/>
        <end position="674"/>
    </location>
</feature>
<keyword evidence="8" id="KW-1185">Reference proteome</keyword>
<dbReference type="PIRSF" id="PIRSF000137">
    <property type="entry name" value="Alcohol_oxidase"/>
    <property type="match status" value="1"/>
</dbReference>
<accession>Q5B9S6</accession>
<name>Q5B9S6_EMENI</name>
<feature type="active site" description="Proton acceptor" evidence="2">
    <location>
        <position position="557"/>
    </location>
</feature>
<dbReference type="InterPro" id="IPR012132">
    <property type="entry name" value="GMC_OxRdtase"/>
</dbReference>
<dbReference type="AlphaFoldDB" id="Q5B9S6"/>
<dbReference type="PANTHER" id="PTHR11552">
    <property type="entry name" value="GLUCOSE-METHANOL-CHOLINE GMC OXIDOREDUCTASE"/>
    <property type="match status" value="1"/>
</dbReference>
<accession>C8VKB4</accession>
<evidence type="ECO:0000313" key="7">
    <source>
        <dbReference type="EMBL" id="CBF84180.1"/>
    </source>
</evidence>
<dbReference type="Pfam" id="PF05199">
    <property type="entry name" value="GMC_oxred_C"/>
    <property type="match status" value="1"/>
</dbReference>
<dbReference type="SUPFAM" id="SSF51905">
    <property type="entry name" value="FAD/NAD(P)-binding domain"/>
    <property type="match status" value="1"/>
</dbReference>
<dbReference type="InterPro" id="IPR000172">
    <property type="entry name" value="GMC_OxRdtase_N"/>
</dbReference>
<dbReference type="eggNOG" id="KOG1238">
    <property type="taxonomic scope" value="Eukaryota"/>
</dbReference>
<dbReference type="InParanoid" id="Q5B9S6"/>
<comment type="similarity">
    <text evidence="1">Belongs to the GMC oxidoreductase family.</text>
</comment>
<feature type="region of interest" description="Disordered" evidence="4">
    <location>
        <begin position="651"/>
        <end position="674"/>
    </location>
</feature>